<dbReference type="EMBL" id="JBBWWQ010000018">
    <property type="protein sequence ID" value="KAK8921644.1"/>
    <property type="molecule type" value="Genomic_DNA"/>
</dbReference>
<dbReference type="Proteomes" id="UP001418222">
    <property type="component" value="Unassembled WGS sequence"/>
</dbReference>
<proteinExistence type="predicted"/>
<evidence type="ECO:0000313" key="2">
    <source>
        <dbReference type="EMBL" id="KAK8921644.1"/>
    </source>
</evidence>
<feature type="region of interest" description="Disordered" evidence="1">
    <location>
        <begin position="36"/>
        <end position="55"/>
    </location>
</feature>
<reference evidence="2 3" key="1">
    <citation type="journal article" date="2022" name="Nat. Plants">
        <title>Genomes of leafy and leafless Platanthera orchids illuminate the evolution of mycoheterotrophy.</title>
        <authorList>
            <person name="Li M.H."/>
            <person name="Liu K.W."/>
            <person name="Li Z."/>
            <person name="Lu H.C."/>
            <person name="Ye Q.L."/>
            <person name="Zhang D."/>
            <person name="Wang J.Y."/>
            <person name="Li Y.F."/>
            <person name="Zhong Z.M."/>
            <person name="Liu X."/>
            <person name="Yu X."/>
            <person name="Liu D.K."/>
            <person name="Tu X.D."/>
            <person name="Liu B."/>
            <person name="Hao Y."/>
            <person name="Liao X.Y."/>
            <person name="Jiang Y.T."/>
            <person name="Sun W.H."/>
            <person name="Chen J."/>
            <person name="Chen Y.Q."/>
            <person name="Ai Y."/>
            <person name="Zhai J.W."/>
            <person name="Wu S.S."/>
            <person name="Zhou Z."/>
            <person name="Hsiao Y.Y."/>
            <person name="Wu W.L."/>
            <person name="Chen Y.Y."/>
            <person name="Lin Y.F."/>
            <person name="Hsu J.L."/>
            <person name="Li C.Y."/>
            <person name="Wang Z.W."/>
            <person name="Zhao X."/>
            <person name="Zhong W.Y."/>
            <person name="Ma X.K."/>
            <person name="Ma L."/>
            <person name="Huang J."/>
            <person name="Chen G.Z."/>
            <person name="Huang M.Z."/>
            <person name="Huang L."/>
            <person name="Peng D.H."/>
            <person name="Luo Y.B."/>
            <person name="Zou S.Q."/>
            <person name="Chen S.P."/>
            <person name="Lan S."/>
            <person name="Tsai W.C."/>
            <person name="Van de Peer Y."/>
            <person name="Liu Z.J."/>
        </authorList>
    </citation>
    <scope>NUCLEOTIDE SEQUENCE [LARGE SCALE GENOMIC DNA]</scope>
    <source>
        <strain evidence="2">Lor287</strain>
    </source>
</reference>
<accession>A0AAP0B049</accession>
<feature type="compositionally biased region" description="Basic and acidic residues" evidence="1">
    <location>
        <begin position="41"/>
        <end position="53"/>
    </location>
</feature>
<dbReference type="AlphaFoldDB" id="A0AAP0B049"/>
<evidence type="ECO:0000256" key="1">
    <source>
        <dbReference type="SAM" id="MobiDB-lite"/>
    </source>
</evidence>
<feature type="compositionally biased region" description="Pro residues" evidence="1">
    <location>
        <begin position="115"/>
        <end position="125"/>
    </location>
</feature>
<keyword evidence="3" id="KW-1185">Reference proteome</keyword>
<sequence length="125" mass="13963">MLIKPFSVFDKLLFVGPEDAKLGKRFILCGSQQSLKPIQSKGERSERSSRFSESEGFQARQAVLSCSLFAGRCSIRMGMSPQVGFIYQLSLERGRPRARNLASSGFQLSRWTSPHLPPPNEDSQP</sequence>
<name>A0AAP0B049_9ASPA</name>
<feature type="region of interest" description="Disordered" evidence="1">
    <location>
        <begin position="105"/>
        <end position="125"/>
    </location>
</feature>
<comment type="caution">
    <text evidence="2">The sequence shown here is derived from an EMBL/GenBank/DDBJ whole genome shotgun (WGS) entry which is preliminary data.</text>
</comment>
<gene>
    <name evidence="2" type="ORF">KSP39_PZI020198</name>
</gene>
<protein>
    <submittedName>
        <fullName evidence="2">Uncharacterized protein</fullName>
    </submittedName>
</protein>
<evidence type="ECO:0000313" key="3">
    <source>
        <dbReference type="Proteomes" id="UP001418222"/>
    </source>
</evidence>
<organism evidence="2 3">
    <name type="scientific">Platanthera zijinensis</name>
    <dbReference type="NCBI Taxonomy" id="2320716"/>
    <lineage>
        <taxon>Eukaryota</taxon>
        <taxon>Viridiplantae</taxon>
        <taxon>Streptophyta</taxon>
        <taxon>Embryophyta</taxon>
        <taxon>Tracheophyta</taxon>
        <taxon>Spermatophyta</taxon>
        <taxon>Magnoliopsida</taxon>
        <taxon>Liliopsida</taxon>
        <taxon>Asparagales</taxon>
        <taxon>Orchidaceae</taxon>
        <taxon>Orchidoideae</taxon>
        <taxon>Orchideae</taxon>
        <taxon>Orchidinae</taxon>
        <taxon>Platanthera</taxon>
    </lineage>
</organism>